<dbReference type="OrthoDB" id="6420171at2759"/>
<dbReference type="PANTHER" id="PTHR33562:SF2">
    <property type="entry name" value="PROTEIN QUIVER"/>
    <property type="match status" value="1"/>
</dbReference>
<dbReference type="Proteomes" id="UP000070412">
    <property type="component" value="Unassembled WGS sequence"/>
</dbReference>
<reference evidence="5" key="3">
    <citation type="submission" date="2022-06" db="UniProtKB">
        <authorList>
            <consortium name="EnsemblMetazoa"/>
        </authorList>
    </citation>
    <scope>IDENTIFICATION</scope>
</reference>
<dbReference type="PANTHER" id="PTHR33562">
    <property type="entry name" value="ATILLA, ISOFORM B-RELATED-RELATED"/>
    <property type="match status" value="1"/>
</dbReference>
<evidence type="ECO:0000256" key="2">
    <source>
        <dbReference type="ARBA" id="ARBA00023180"/>
    </source>
</evidence>
<feature type="transmembrane region" description="Helical" evidence="3">
    <location>
        <begin position="17"/>
        <end position="37"/>
    </location>
</feature>
<dbReference type="InterPro" id="IPR050975">
    <property type="entry name" value="Sleep_regulator"/>
</dbReference>
<dbReference type="GO" id="GO:0032222">
    <property type="term" value="P:regulation of synaptic transmission, cholinergic"/>
    <property type="evidence" value="ECO:0007669"/>
    <property type="project" value="InterPro"/>
</dbReference>
<evidence type="ECO:0000313" key="4">
    <source>
        <dbReference type="EMBL" id="KAF7495201.1"/>
    </source>
</evidence>
<keyword evidence="2" id="KW-0325">Glycoprotein</keyword>
<feature type="transmembrane region" description="Helical" evidence="3">
    <location>
        <begin position="150"/>
        <end position="166"/>
    </location>
</feature>
<reference evidence="6" key="1">
    <citation type="journal article" date="2020" name="PLoS Negl. Trop. Dis.">
        <title>High-quality nuclear genome for Sarcoptes scabiei-A critical resource for a neglected parasite.</title>
        <authorList>
            <person name="Korhonen P.K."/>
            <person name="Gasser R.B."/>
            <person name="Ma G."/>
            <person name="Wang T."/>
            <person name="Stroehlein A.J."/>
            <person name="Young N.D."/>
            <person name="Ang C.S."/>
            <person name="Fernando D.D."/>
            <person name="Lu H.C."/>
            <person name="Taylor S."/>
            <person name="Reynolds S.L."/>
            <person name="Mofiz E."/>
            <person name="Najaraj S.H."/>
            <person name="Gowda H."/>
            <person name="Madugundu A."/>
            <person name="Renuse S."/>
            <person name="Holt D."/>
            <person name="Pandey A."/>
            <person name="Papenfuss A.T."/>
            <person name="Fischer K."/>
        </authorList>
    </citation>
    <scope>NUCLEOTIDE SEQUENCE [LARGE SCALE GENOMIC DNA]</scope>
</reference>
<accession>A0A834RGB8</accession>
<evidence type="ECO:0000313" key="5">
    <source>
        <dbReference type="EnsemblMetazoa" id="KAF7495201.1"/>
    </source>
</evidence>
<dbReference type="InterPro" id="IPR031424">
    <property type="entry name" value="QVR-like"/>
</dbReference>
<keyword evidence="6" id="KW-1185">Reference proteome</keyword>
<keyword evidence="3" id="KW-0812">Transmembrane</keyword>
<protein>
    <recommendedName>
        <fullName evidence="7">Protein sleepless</fullName>
    </recommendedName>
</protein>
<evidence type="ECO:0008006" key="7">
    <source>
        <dbReference type="Google" id="ProtNLM"/>
    </source>
</evidence>
<dbReference type="AlphaFoldDB" id="A0A834RGB8"/>
<organism evidence="4">
    <name type="scientific">Sarcoptes scabiei</name>
    <name type="common">Itch mite</name>
    <name type="synonym">Acarus scabiei</name>
    <dbReference type="NCBI Taxonomy" id="52283"/>
    <lineage>
        <taxon>Eukaryota</taxon>
        <taxon>Metazoa</taxon>
        <taxon>Ecdysozoa</taxon>
        <taxon>Arthropoda</taxon>
        <taxon>Chelicerata</taxon>
        <taxon>Arachnida</taxon>
        <taxon>Acari</taxon>
        <taxon>Acariformes</taxon>
        <taxon>Sarcoptiformes</taxon>
        <taxon>Astigmata</taxon>
        <taxon>Psoroptidia</taxon>
        <taxon>Sarcoptoidea</taxon>
        <taxon>Sarcoptidae</taxon>
        <taxon>Sarcoptinae</taxon>
        <taxon>Sarcoptes</taxon>
    </lineage>
</organism>
<gene>
    <name evidence="4" type="ORF">SSS_3111</name>
</gene>
<keyword evidence="3" id="KW-0472">Membrane</keyword>
<dbReference type="Pfam" id="PF17064">
    <property type="entry name" value="QVR"/>
    <property type="match status" value="1"/>
</dbReference>
<dbReference type="GO" id="GO:0030431">
    <property type="term" value="P:sleep"/>
    <property type="evidence" value="ECO:0007669"/>
    <property type="project" value="InterPro"/>
</dbReference>
<reference evidence="4" key="2">
    <citation type="submission" date="2020-01" db="EMBL/GenBank/DDBJ databases">
        <authorList>
            <person name="Korhonen P.K.K."/>
            <person name="Guangxu M.G."/>
            <person name="Wang T.W."/>
            <person name="Stroehlein A.J.S."/>
            <person name="Young N.D."/>
            <person name="Ang C.-S.A."/>
            <person name="Fernando D.W.F."/>
            <person name="Lu H.L."/>
            <person name="Taylor S.T."/>
            <person name="Ehtesham M.E.M."/>
            <person name="Najaraj S.H.N."/>
            <person name="Harsha G.H.G."/>
            <person name="Madugundu A.M."/>
            <person name="Renuse S.R."/>
            <person name="Holt D.H."/>
            <person name="Pandey A.P."/>
            <person name="Papenfuss A.P."/>
            <person name="Gasser R.B.G."/>
            <person name="Fischer K.F."/>
        </authorList>
    </citation>
    <scope>NUCLEOTIDE SEQUENCE</scope>
    <source>
        <strain evidence="4">SSS_KF_BRIS2020</strain>
    </source>
</reference>
<name>A0A834RGB8_SARSC</name>
<sequence>MYLNSMLKKMLPYSVDIYWLTIVIKSIVAIACISLLLPNVDAIQCWQCNSAIDKFCEDVPSGPMEEPEQLHDCYKKMYKECVAEDEKHNYTFCRKQVQTIDKETRIIRACGFIKASQDCYWTKNPPASTLVCQCEGDGCNRSPRVSYHHWIWLPIVLSLVLQSIFYH</sequence>
<dbReference type="EnsemblMetazoa" id="SSS_3111s_mrna">
    <property type="protein sequence ID" value="KAF7495201.1"/>
    <property type="gene ID" value="SSS_3111"/>
</dbReference>
<evidence type="ECO:0000256" key="1">
    <source>
        <dbReference type="ARBA" id="ARBA00022729"/>
    </source>
</evidence>
<evidence type="ECO:0000313" key="6">
    <source>
        <dbReference type="Proteomes" id="UP000070412"/>
    </source>
</evidence>
<keyword evidence="3" id="KW-1133">Transmembrane helix</keyword>
<dbReference type="EMBL" id="WVUK01000050">
    <property type="protein sequence ID" value="KAF7495201.1"/>
    <property type="molecule type" value="Genomic_DNA"/>
</dbReference>
<keyword evidence="1" id="KW-0732">Signal</keyword>
<evidence type="ECO:0000256" key="3">
    <source>
        <dbReference type="SAM" id="Phobius"/>
    </source>
</evidence>
<proteinExistence type="predicted"/>